<gene>
    <name evidence="1" type="ORF">Y717_08975</name>
</gene>
<dbReference type="GeneID" id="95542146"/>
<accession>A0A2T7T1N8</accession>
<organism evidence="1 2">
    <name type="scientific">Streptomyces scopuliridis RB72</name>
    <dbReference type="NCBI Taxonomy" id="1440053"/>
    <lineage>
        <taxon>Bacteria</taxon>
        <taxon>Bacillati</taxon>
        <taxon>Actinomycetota</taxon>
        <taxon>Actinomycetes</taxon>
        <taxon>Kitasatosporales</taxon>
        <taxon>Streptomycetaceae</taxon>
        <taxon>Streptomyces</taxon>
    </lineage>
</organism>
<name>A0A2T7T1N8_9ACTN</name>
<dbReference type="OrthoDB" id="4305932at2"/>
<dbReference type="EMBL" id="AZSP01000248">
    <property type="protein sequence ID" value="PVE09069.1"/>
    <property type="molecule type" value="Genomic_DNA"/>
</dbReference>
<evidence type="ECO:0000313" key="1">
    <source>
        <dbReference type="EMBL" id="PVE09069.1"/>
    </source>
</evidence>
<dbReference type="RefSeq" id="WP_030352861.1">
    <property type="nucleotide sequence ID" value="NZ_AZSP01000248.1"/>
</dbReference>
<proteinExistence type="predicted"/>
<sequence>MISINASFISTAKMTDPSVVSVCPLGFSRSELIASGLSGASAVRPAGLSALPVRKRAVNVLERNERPTKALEAGVAAAEAKAYAFAATGAEATKQMQHHTMWAFRGLEPWSDPA</sequence>
<keyword evidence="2" id="KW-1185">Reference proteome</keyword>
<comment type="caution">
    <text evidence="1">The sequence shown here is derived from an EMBL/GenBank/DDBJ whole genome shotgun (WGS) entry which is preliminary data.</text>
</comment>
<dbReference type="AlphaFoldDB" id="A0A2T7T1N8"/>
<evidence type="ECO:0000313" key="2">
    <source>
        <dbReference type="Proteomes" id="UP000245992"/>
    </source>
</evidence>
<dbReference type="Proteomes" id="UP000245992">
    <property type="component" value="Unassembled WGS sequence"/>
</dbReference>
<dbReference type="STRING" id="1440053.GCA_000718095_03825"/>
<protein>
    <submittedName>
        <fullName evidence="1">Uncharacterized protein</fullName>
    </submittedName>
</protein>
<reference evidence="1 2" key="1">
    <citation type="submission" date="2013-12" db="EMBL/GenBank/DDBJ databases">
        <title>Annotated genome of Streptomyces scopuliridis.</title>
        <authorList>
            <person name="Olson J.B."/>
        </authorList>
    </citation>
    <scope>NUCLEOTIDE SEQUENCE [LARGE SCALE GENOMIC DNA]</scope>
    <source>
        <strain evidence="1 2">RB72</strain>
    </source>
</reference>